<proteinExistence type="predicted"/>
<sequence>MNQSAANCLLRQCRQFFVQPFRLKHEKQSIEVSKIVTCITDLIAKCGCFSRTTNQSRASDVKDDPTEQPYPIDSHGKELANMRKGGRRLRITMNPVKHSFSRERLRIESCKLLGPRIQISARKERKGDAASGPQTEQPIPMESYRRHKRPQQRPQKPPTPNPNNRKSRR</sequence>
<gene>
    <name evidence="3" type="primary">LOC115622908</name>
</gene>
<dbReference type="GeneID" id="115622908"/>
<feature type="region of interest" description="Disordered" evidence="1">
    <location>
        <begin position="118"/>
        <end position="169"/>
    </location>
</feature>
<name>A0A6J2T7I2_DROLE</name>
<evidence type="ECO:0000313" key="2">
    <source>
        <dbReference type="Proteomes" id="UP000504634"/>
    </source>
</evidence>
<evidence type="ECO:0000256" key="1">
    <source>
        <dbReference type="SAM" id="MobiDB-lite"/>
    </source>
</evidence>
<reference evidence="3" key="1">
    <citation type="submission" date="2025-08" db="UniProtKB">
        <authorList>
            <consortium name="RefSeq"/>
        </authorList>
    </citation>
    <scope>IDENTIFICATION</scope>
    <source>
        <strain evidence="3">11010-0011.00</strain>
        <tissue evidence="3">Whole body</tissue>
    </source>
</reference>
<protein>
    <submittedName>
        <fullName evidence="3">Uncharacterized protein LOC115622908 isoform X1</fullName>
    </submittedName>
</protein>
<dbReference type="Proteomes" id="UP000504634">
    <property type="component" value="Unplaced"/>
</dbReference>
<keyword evidence="2" id="KW-1185">Reference proteome</keyword>
<accession>A0A6J2T7I2</accession>
<dbReference type="AlphaFoldDB" id="A0A6J2T7I2"/>
<dbReference type="RefSeq" id="XP_030372891.1">
    <property type="nucleotide sequence ID" value="XM_030517031.1"/>
</dbReference>
<evidence type="ECO:0000313" key="3">
    <source>
        <dbReference type="RefSeq" id="XP_030372891.1"/>
    </source>
</evidence>
<organism evidence="2 3">
    <name type="scientific">Drosophila lebanonensis</name>
    <name type="common">Fruit fly</name>
    <name type="synonym">Scaptodrosophila lebanonensis</name>
    <dbReference type="NCBI Taxonomy" id="7225"/>
    <lineage>
        <taxon>Eukaryota</taxon>
        <taxon>Metazoa</taxon>
        <taxon>Ecdysozoa</taxon>
        <taxon>Arthropoda</taxon>
        <taxon>Hexapoda</taxon>
        <taxon>Insecta</taxon>
        <taxon>Pterygota</taxon>
        <taxon>Neoptera</taxon>
        <taxon>Endopterygota</taxon>
        <taxon>Diptera</taxon>
        <taxon>Brachycera</taxon>
        <taxon>Muscomorpha</taxon>
        <taxon>Ephydroidea</taxon>
        <taxon>Drosophilidae</taxon>
        <taxon>Scaptodrosophila</taxon>
    </lineage>
</organism>
<feature type="region of interest" description="Disordered" evidence="1">
    <location>
        <begin position="54"/>
        <end position="88"/>
    </location>
</feature>